<dbReference type="EMBL" id="BPQM01000026">
    <property type="protein sequence ID" value="GJD78032.1"/>
    <property type="molecule type" value="Genomic_DNA"/>
</dbReference>
<organism evidence="3 4">
    <name type="scientific">Methylobacterium gregans</name>
    <dbReference type="NCBI Taxonomy" id="374424"/>
    <lineage>
        <taxon>Bacteria</taxon>
        <taxon>Pseudomonadati</taxon>
        <taxon>Pseudomonadota</taxon>
        <taxon>Alphaproteobacteria</taxon>
        <taxon>Hyphomicrobiales</taxon>
        <taxon>Methylobacteriaceae</taxon>
        <taxon>Methylobacterium</taxon>
    </lineage>
</organism>
<proteinExistence type="predicted"/>
<evidence type="ECO:0000259" key="2">
    <source>
        <dbReference type="Pfam" id="PF01471"/>
    </source>
</evidence>
<dbReference type="InterPro" id="IPR036365">
    <property type="entry name" value="PGBD-like_sf"/>
</dbReference>
<dbReference type="PANTHER" id="PTHR34408:SF1">
    <property type="entry name" value="GLYCOSYL HYDROLASE FAMILY 19 DOMAIN-CONTAINING PROTEIN HI_1415"/>
    <property type="match status" value="1"/>
</dbReference>
<reference evidence="3" key="2">
    <citation type="submission" date="2021-08" db="EMBL/GenBank/DDBJ databases">
        <authorList>
            <person name="Tani A."/>
            <person name="Ola A."/>
            <person name="Ogura Y."/>
            <person name="Katsura K."/>
            <person name="Hayashi T."/>
        </authorList>
    </citation>
    <scope>NUCLEOTIDE SEQUENCE</scope>
    <source>
        <strain evidence="3">NBRC 103626</strain>
    </source>
</reference>
<keyword evidence="1" id="KW-0472">Membrane</keyword>
<dbReference type="InterPro" id="IPR036366">
    <property type="entry name" value="PGBDSf"/>
</dbReference>
<dbReference type="InterPro" id="IPR052354">
    <property type="entry name" value="Cell_Wall_Dynamics_Protein"/>
</dbReference>
<reference evidence="3" key="1">
    <citation type="journal article" date="2016" name="Front. Microbiol.">
        <title>Genome Sequence of the Piezophilic, Mesophilic Sulfate-Reducing Bacterium Desulfovibrio indicus J2T.</title>
        <authorList>
            <person name="Cao J."/>
            <person name="Maignien L."/>
            <person name="Shao Z."/>
            <person name="Alain K."/>
            <person name="Jebbar M."/>
        </authorList>
    </citation>
    <scope>NUCLEOTIDE SEQUENCE</scope>
    <source>
        <strain evidence="3">NBRC 103626</strain>
    </source>
</reference>
<dbReference type="Proteomes" id="UP001055108">
    <property type="component" value="Unassembled WGS sequence"/>
</dbReference>
<feature type="domain" description="Peptidoglycan binding-like" evidence="2">
    <location>
        <begin position="201"/>
        <end position="250"/>
    </location>
</feature>
<protein>
    <recommendedName>
        <fullName evidence="2">Peptidoglycan binding-like domain-containing protein</fullName>
    </recommendedName>
</protein>
<keyword evidence="4" id="KW-1185">Reference proteome</keyword>
<evidence type="ECO:0000256" key="1">
    <source>
        <dbReference type="SAM" id="Phobius"/>
    </source>
</evidence>
<dbReference type="Gene3D" id="1.10.530.10">
    <property type="match status" value="1"/>
</dbReference>
<dbReference type="RefSeq" id="WP_238301763.1">
    <property type="nucleotide sequence ID" value="NZ_BPQM01000026.1"/>
</dbReference>
<gene>
    <name evidence="3" type="ORF">NBEOAGPD_1244</name>
</gene>
<dbReference type="InterPro" id="IPR023346">
    <property type="entry name" value="Lysozyme-like_dom_sf"/>
</dbReference>
<comment type="caution">
    <text evidence="3">The sequence shown here is derived from an EMBL/GenBank/DDBJ whole genome shotgun (WGS) entry which is preliminary data.</text>
</comment>
<keyword evidence="1" id="KW-0812">Transmembrane</keyword>
<evidence type="ECO:0000313" key="4">
    <source>
        <dbReference type="Proteomes" id="UP001055108"/>
    </source>
</evidence>
<accession>A0AA37MA63</accession>
<dbReference type="Pfam" id="PF01471">
    <property type="entry name" value="PG_binding_1"/>
    <property type="match status" value="1"/>
</dbReference>
<dbReference type="SUPFAM" id="SSF53955">
    <property type="entry name" value="Lysozyme-like"/>
    <property type="match status" value="1"/>
</dbReference>
<dbReference type="Gene3D" id="1.10.101.10">
    <property type="entry name" value="PGBD-like superfamily/PGBD"/>
    <property type="match status" value="1"/>
</dbReference>
<dbReference type="PANTHER" id="PTHR34408">
    <property type="entry name" value="FAMILY PROTEIN, PUTATIVE-RELATED"/>
    <property type="match status" value="1"/>
</dbReference>
<sequence>MTDWKRILRAVAPRARADIVAAFVALDAEIEAAGIATDLRRAHFLAQVVPESAYLTRLEENLNYTTAERIRATWKTRFQDVAAAAPYVRNPKALANFVYGGRMGNNRPGDGWLFRGGGLGMTTGRANYRKAGFESSPEELRKPLIALRTALTFWVDNRCEAYADRDDVVGLRQVWNGGQIGIAETREILAKAKAVLKTLPAQAKLKALRYPVGAVDGDHAARTTGAVQLLQHRAGLPVTGELDDATLAALDEAEPLPVAKKDANLAASRTVQGAGAAGTFGFAELVQSAGELKDQVESAHAQISAGTVFGLVMGTVIVAGAAYAIYARWDDAGRPLPGFLARRFPSLMGAA</sequence>
<dbReference type="InterPro" id="IPR002477">
    <property type="entry name" value="Peptidoglycan-bd-like"/>
</dbReference>
<feature type="transmembrane region" description="Helical" evidence="1">
    <location>
        <begin position="303"/>
        <end position="326"/>
    </location>
</feature>
<name>A0AA37MA63_9HYPH</name>
<dbReference type="SUPFAM" id="SSF47090">
    <property type="entry name" value="PGBD-like"/>
    <property type="match status" value="1"/>
</dbReference>
<evidence type="ECO:0000313" key="3">
    <source>
        <dbReference type="EMBL" id="GJD78032.1"/>
    </source>
</evidence>
<keyword evidence="1" id="KW-1133">Transmembrane helix</keyword>
<dbReference type="AlphaFoldDB" id="A0AA37MA63"/>